<gene>
    <name evidence="3" type="ORF">AMK59_4638</name>
</gene>
<keyword evidence="4" id="KW-1185">Reference proteome</keyword>
<dbReference type="InterPro" id="IPR006578">
    <property type="entry name" value="MADF-dom"/>
</dbReference>
<evidence type="ECO:0000256" key="1">
    <source>
        <dbReference type="SAM" id="MobiDB-lite"/>
    </source>
</evidence>
<feature type="region of interest" description="Disordered" evidence="1">
    <location>
        <begin position="116"/>
        <end position="182"/>
    </location>
</feature>
<sequence>MEIDNELLITLVEERIVLWDKTAEDYKNRNKTLEAWKQICKVLKYGYDEMSEKEQNEIGKQVIKRWTNIKDSFLRWLKKYNDTIRSGAAANMRLRKYVYHDQLLFLKRVAAPNDTEDSLDDTVTVNEKKETSDNDTSDGRRHKTNDLEIQSRPKRKDKRTTTFEERMIKTFEATPTPAPSQQTQDRHMAFFAGIIPALGNFNEDQICDFQIGVLQLIQSLKRTRMPNSSNNAHLCNHNFHFEEAAPHAFSINFHSSMPYHLHHEQTARQIVSTPLHCCGSPFHFCTGQEVSQNSTPHNSEATYTMLPIPTRAASIPYSAVSTKETNILSPSHSTVSSE</sequence>
<reference evidence="3 4" key="1">
    <citation type="submission" date="2015-09" db="EMBL/GenBank/DDBJ databases">
        <title>Draft genome of the scarab beetle Oryctes borbonicus.</title>
        <authorList>
            <person name="Meyer J.M."/>
            <person name="Markov G.V."/>
            <person name="Baskaran P."/>
            <person name="Herrmann M."/>
            <person name="Sommer R.J."/>
            <person name="Roedelsperger C."/>
        </authorList>
    </citation>
    <scope>NUCLEOTIDE SEQUENCE [LARGE SCALE GENOMIC DNA]</scope>
    <source>
        <strain evidence="3">OB123</strain>
        <tissue evidence="3">Whole animal</tissue>
    </source>
</reference>
<name>A0A0T6B6I9_9SCAR</name>
<dbReference type="AlphaFoldDB" id="A0A0T6B6I9"/>
<feature type="compositionally biased region" description="Basic and acidic residues" evidence="1">
    <location>
        <begin position="159"/>
        <end position="169"/>
    </location>
</feature>
<comment type="caution">
    <text evidence="3">The sequence shown here is derived from an EMBL/GenBank/DDBJ whole genome shotgun (WGS) entry which is preliminary data.</text>
</comment>
<feature type="non-terminal residue" evidence="3">
    <location>
        <position position="338"/>
    </location>
</feature>
<dbReference type="PROSITE" id="PS51029">
    <property type="entry name" value="MADF"/>
    <property type="match status" value="1"/>
</dbReference>
<dbReference type="Pfam" id="PF10545">
    <property type="entry name" value="MADF_DNA_bdg"/>
    <property type="match status" value="1"/>
</dbReference>
<dbReference type="InterPro" id="IPR039353">
    <property type="entry name" value="TF_Adf1"/>
</dbReference>
<dbReference type="OrthoDB" id="10071528at2759"/>
<feature type="domain" description="MADF" evidence="2">
    <location>
        <begin position="7"/>
        <end position="111"/>
    </location>
</feature>
<evidence type="ECO:0000259" key="2">
    <source>
        <dbReference type="PROSITE" id="PS51029"/>
    </source>
</evidence>
<dbReference type="SMART" id="SM00595">
    <property type="entry name" value="MADF"/>
    <property type="match status" value="1"/>
</dbReference>
<dbReference type="PANTHER" id="PTHR12243:SF67">
    <property type="entry name" value="COREPRESSOR OF PANGOLIN, ISOFORM A-RELATED"/>
    <property type="match status" value="1"/>
</dbReference>
<protein>
    <submittedName>
        <fullName evidence="3">Myb/SANT-like transcription factor</fullName>
    </submittedName>
</protein>
<evidence type="ECO:0000313" key="4">
    <source>
        <dbReference type="Proteomes" id="UP000051574"/>
    </source>
</evidence>
<dbReference type="PANTHER" id="PTHR12243">
    <property type="entry name" value="MADF DOMAIN TRANSCRIPTION FACTOR"/>
    <property type="match status" value="1"/>
</dbReference>
<dbReference type="Proteomes" id="UP000051574">
    <property type="component" value="Unassembled WGS sequence"/>
</dbReference>
<proteinExistence type="predicted"/>
<accession>A0A0T6B6I9</accession>
<dbReference type="EMBL" id="LJIG01009493">
    <property type="protein sequence ID" value="KRT82969.1"/>
    <property type="molecule type" value="Genomic_DNA"/>
</dbReference>
<evidence type="ECO:0000313" key="3">
    <source>
        <dbReference type="EMBL" id="KRT82969.1"/>
    </source>
</evidence>
<organism evidence="3 4">
    <name type="scientific">Oryctes borbonicus</name>
    <dbReference type="NCBI Taxonomy" id="1629725"/>
    <lineage>
        <taxon>Eukaryota</taxon>
        <taxon>Metazoa</taxon>
        <taxon>Ecdysozoa</taxon>
        <taxon>Arthropoda</taxon>
        <taxon>Hexapoda</taxon>
        <taxon>Insecta</taxon>
        <taxon>Pterygota</taxon>
        <taxon>Neoptera</taxon>
        <taxon>Endopterygota</taxon>
        <taxon>Coleoptera</taxon>
        <taxon>Polyphaga</taxon>
        <taxon>Scarabaeiformia</taxon>
        <taxon>Scarabaeidae</taxon>
        <taxon>Dynastinae</taxon>
        <taxon>Oryctes</taxon>
    </lineage>
</organism>